<evidence type="ECO:0000313" key="3">
    <source>
        <dbReference type="EMBL" id="AHE98942.1"/>
    </source>
</evidence>
<dbReference type="PANTHER" id="PTHR22916:SF3">
    <property type="entry name" value="UDP-GLCNAC:BETAGAL BETA-1,3-N-ACETYLGLUCOSAMINYLTRANSFERASE-LIKE PROTEIN 1"/>
    <property type="match status" value="1"/>
</dbReference>
<dbReference type="RefSeq" id="WP_006748394.1">
    <property type="nucleotide sequence ID" value="NZ_CP007029.1"/>
</dbReference>
<feature type="domain" description="Glycosyltransferase 2-like" evidence="2">
    <location>
        <begin position="7"/>
        <end position="130"/>
    </location>
</feature>
<feature type="coiled-coil region" evidence="1">
    <location>
        <begin position="340"/>
        <end position="367"/>
    </location>
</feature>
<dbReference type="HOGENOM" id="CLU_284530_0_0_6"/>
<dbReference type="Proteomes" id="UP000005289">
    <property type="component" value="Chromosome"/>
</dbReference>
<gene>
    <name evidence="3" type="ORF">THITH_12480</name>
</gene>
<keyword evidence="3" id="KW-0808">Transferase</keyword>
<dbReference type="InterPro" id="IPR001173">
    <property type="entry name" value="Glyco_trans_2-like"/>
</dbReference>
<dbReference type="SUPFAM" id="SSF56784">
    <property type="entry name" value="HAD-like"/>
    <property type="match status" value="1"/>
</dbReference>
<dbReference type="GO" id="GO:0016758">
    <property type="term" value="F:hexosyltransferase activity"/>
    <property type="evidence" value="ECO:0007669"/>
    <property type="project" value="UniProtKB-ARBA"/>
</dbReference>
<evidence type="ECO:0000256" key="1">
    <source>
        <dbReference type="SAM" id="Coils"/>
    </source>
</evidence>
<keyword evidence="1" id="KW-0175">Coiled coil</keyword>
<dbReference type="KEGG" id="tti:THITH_12480"/>
<dbReference type="InterPro" id="IPR029044">
    <property type="entry name" value="Nucleotide-diphossugar_trans"/>
</dbReference>
<protein>
    <submittedName>
        <fullName evidence="3">Glycosyl transferase</fullName>
    </submittedName>
</protein>
<dbReference type="AlphaFoldDB" id="W0DNV7"/>
<evidence type="ECO:0000313" key="4">
    <source>
        <dbReference type="Proteomes" id="UP000005289"/>
    </source>
</evidence>
<organism evidence="3 4">
    <name type="scientific">Thioalkalivibrio paradoxus ARh 1</name>
    <dbReference type="NCBI Taxonomy" id="713585"/>
    <lineage>
        <taxon>Bacteria</taxon>
        <taxon>Pseudomonadati</taxon>
        <taxon>Pseudomonadota</taxon>
        <taxon>Gammaproteobacteria</taxon>
        <taxon>Chromatiales</taxon>
        <taxon>Ectothiorhodospiraceae</taxon>
        <taxon>Thioalkalivibrio</taxon>
    </lineage>
</organism>
<dbReference type="InterPro" id="IPR023214">
    <property type="entry name" value="HAD_sf"/>
</dbReference>
<dbReference type="Pfam" id="PF00702">
    <property type="entry name" value="Hydrolase"/>
    <property type="match status" value="1"/>
</dbReference>
<dbReference type="Gene3D" id="3.90.550.10">
    <property type="entry name" value="Spore Coat Polysaccharide Biosynthesis Protein SpsA, Chain A"/>
    <property type="match status" value="1"/>
</dbReference>
<dbReference type="EMBL" id="CP007029">
    <property type="protein sequence ID" value="AHE98942.1"/>
    <property type="molecule type" value="Genomic_DNA"/>
</dbReference>
<accession>W0DNV7</accession>
<proteinExistence type="predicted"/>
<dbReference type="Gene3D" id="3.40.50.1000">
    <property type="entry name" value="HAD superfamily/HAD-like"/>
    <property type="match status" value="1"/>
</dbReference>
<reference evidence="3 4" key="1">
    <citation type="submission" date="2013-12" db="EMBL/GenBank/DDBJ databases">
        <authorList>
            <consortium name="DOE Joint Genome Institute"/>
            <person name="Muyzer G."/>
            <person name="Huntemann M."/>
            <person name="Han J."/>
            <person name="Chen A."/>
            <person name="Kyrpides N."/>
            <person name="Mavromatis K."/>
            <person name="Markowitz V."/>
            <person name="Palaniappan K."/>
            <person name="Ivanova N."/>
            <person name="Schaumberg A."/>
            <person name="Pati A."/>
            <person name="Liolios K."/>
            <person name="Nordberg H.P."/>
            <person name="Cantor M.N."/>
            <person name="Hua S.X."/>
            <person name="Woyke T."/>
        </authorList>
    </citation>
    <scope>NUCLEOTIDE SEQUENCE [LARGE SCALE GENOMIC DNA]</scope>
    <source>
        <strain evidence="3 4">ARh 1</strain>
    </source>
</reference>
<dbReference type="PANTHER" id="PTHR22916">
    <property type="entry name" value="GLYCOSYLTRANSFERASE"/>
    <property type="match status" value="1"/>
</dbReference>
<dbReference type="OrthoDB" id="5782309at2"/>
<dbReference type="SUPFAM" id="SSF53448">
    <property type="entry name" value="Nucleotide-diphospho-sugar transferases"/>
    <property type="match status" value="1"/>
</dbReference>
<dbReference type="Gene3D" id="1.10.150.400">
    <property type="match status" value="1"/>
</dbReference>
<name>W0DNV7_9GAMM</name>
<dbReference type="Pfam" id="PF00535">
    <property type="entry name" value="Glycos_transf_2"/>
    <property type="match status" value="1"/>
</dbReference>
<dbReference type="InterPro" id="IPR036412">
    <property type="entry name" value="HAD-like_sf"/>
</dbReference>
<dbReference type="STRING" id="713585.THITH_12480"/>
<dbReference type="CDD" id="cd00761">
    <property type="entry name" value="Glyco_tranf_GTA_type"/>
    <property type="match status" value="1"/>
</dbReference>
<keyword evidence="4" id="KW-1185">Reference proteome</keyword>
<evidence type="ECO:0000259" key="2">
    <source>
        <dbReference type="Pfam" id="PF00535"/>
    </source>
</evidence>
<sequence>MTTPRFSVLLPVFNHARYVGQAIDSVLQQTTSDLELLIVDDASSDSSWDVVNGFQDPRIRAARHERNQGAHATLNELLRLARGQWIAILNSDDLFHPQRLEVCGERLEASGADLVGSDITLIDAHGQPVAGHWWVDAFARLKDCLTTTGDWTATLLEGNVFMSTSNFVFTRSLALDLQGFRDFSYVLDYDFLLRALLLGRRLDWVASPLLSYRLHGDNTIGGDPMRANLECARLLRELSPDLIAGDDAVRALRLEHLVSQWQRVERYIGEIAAAQRHEALVAKENELIPLIRDRDDWIAQRDQWIAEREGWIAERDVWIQDRDRWIEERDAKIVEQHLRIDALRLQRTRRIEEAEALRAEVARLNRNPVLRLARAAAAPFRWVRRHWPAVRAGQGPLIKVRGFPELRGYIAPRLTRVSCVSFDVFDTLLARCIEPPEDLHRRVATLLARQVEGVTVATVLAARAAVEHRLRQQASQDGLDHECHYDPLIEGWITDLAGHADPDLIELVQRTERELEILALAAKPGARDTLEWLRRSGVRVIAVSDMYLSHDHLVELLEHCGLGSYIDRVYVSSEFGLGKYTGRLHRKVLEVEGLAPQDIIHVGDNLISDMNVPTQLGMTGVFLDEREERLRRRRQTLSSEMACRGGIWPGRRLFEIVEFRMGQCPAYQQARHDSYFEYGAHILGPAFGTFFLGLARQIEKIRPERIYFLARDGFLFQRMYERWRELETRDTEAWPEPTYLYASRRVVATASVADGLTPEQAIVAFYNPKQQGLQSLFKTFGLPPEEFAGTAVRHGFVELDEPLEDWHDPRLLSFLEDREVQDRIRTHGIRARDRLQRYFAEHGFFDSTRVALVDIGWNGTIQKFLEDSFSSRPDFPELHGWYFAFVGQMHGDFGAGERIQGIMFDQRRNDPYERAVMEFEELFEQGARSAEGTTLGYQSDGEGRVHPVLKEDSAPDRQDEISCNPLIERFQQGVLTHLEHFHAAWRLTGYDFDQIRPYTLALVERAVIHPTREEVALISRLAHTEDFGHDALLALGPGTVRRRDLLRPRALVDKLRRMAWPQGAMASQRVPLANLALRGLQFLRIRRRIAQ</sequence>